<dbReference type="AlphaFoldDB" id="A0A3N6TJY7"/>
<dbReference type="OrthoDB" id="1737966at2759"/>
<evidence type="ECO:0000313" key="3">
    <source>
        <dbReference type="EMBL" id="KAF3607037.1"/>
    </source>
</evidence>
<evidence type="ECO:0000256" key="1">
    <source>
        <dbReference type="SAM" id="MobiDB-lite"/>
    </source>
</evidence>
<feature type="compositionally biased region" description="Low complexity" evidence="1">
    <location>
        <begin position="152"/>
        <end position="162"/>
    </location>
</feature>
<name>A0A3N6TJY7_BRACR</name>
<dbReference type="Proteomes" id="UP000266723">
    <property type="component" value="Unassembled WGS sequence"/>
</dbReference>
<organism evidence="2">
    <name type="scientific">Brassica cretica</name>
    <name type="common">Mustard</name>
    <dbReference type="NCBI Taxonomy" id="69181"/>
    <lineage>
        <taxon>Eukaryota</taxon>
        <taxon>Viridiplantae</taxon>
        <taxon>Streptophyta</taxon>
        <taxon>Embryophyta</taxon>
        <taxon>Tracheophyta</taxon>
        <taxon>Spermatophyta</taxon>
        <taxon>Magnoliopsida</taxon>
        <taxon>eudicotyledons</taxon>
        <taxon>Gunneridae</taxon>
        <taxon>Pentapetalae</taxon>
        <taxon>rosids</taxon>
        <taxon>malvids</taxon>
        <taxon>Brassicales</taxon>
        <taxon>Brassicaceae</taxon>
        <taxon>Brassiceae</taxon>
        <taxon>Brassica</taxon>
    </lineage>
</organism>
<accession>A0A3N6TJY7</accession>
<sequence length="173" mass="19389">MNYYRYPAGHRGPSGKAMIWRGTHTEEFYRTPCSYCSLSFPGRWIKERNELFPIRYGFIQRHRWECMLRKIGSSLIHQPSTAKNCMGVVLGGISRKTIPRNSTVLRAAIVVDHAEPTQSPLMKLSLTWAAAFIVVPLYSFFMSSMDGCSHSVGGDGSSASSSKRPRLDLPASK</sequence>
<comment type="caution">
    <text evidence="2">The sequence shown here is derived from an EMBL/GenBank/DDBJ whole genome shotgun (WGS) entry which is preliminary data.</text>
</comment>
<evidence type="ECO:0000313" key="4">
    <source>
        <dbReference type="Proteomes" id="UP000266723"/>
    </source>
</evidence>
<protein>
    <submittedName>
        <fullName evidence="2">Uncharacterized protein</fullName>
    </submittedName>
</protein>
<reference evidence="3 4" key="3">
    <citation type="journal article" date="2020" name="BMC Genomics">
        <title>Intraspecific diversification of the crop wild relative Brassica cretica Lam. using demographic model selection.</title>
        <authorList>
            <person name="Kioukis A."/>
            <person name="Michalopoulou V.A."/>
            <person name="Briers L."/>
            <person name="Pirintsos S."/>
            <person name="Studholme D.J."/>
            <person name="Pavlidis P."/>
            <person name="Sarris P.F."/>
        </authorList>
    </citation>
    <scope>NUCLEOTIDE SEQUENCE [LARGE SCALE GENOMIC DNA]</scope>
    <source>
        <strain evidence="4">cv. PFS-1207/04</strain>
        <strain evidence="3">PFS-1207/04</strain>
    </source>
</reference>
<reference evidence="3" key="2">
    <citation type="submission" date="2019-12" db="EMBL/GenBank/DDBJ databases">
        <authorList>
            <person name="Studholme D.J."/>
            <person name="Sarris P."/>
        </authorList>
    </citation>
    <scope>NUCLEOTIDE SEQUENCE</scope>
    <source>
        <strain evidence="3">PFS-1207/04</strain>
        <tissue evidence="3">Leaf</tissue>
    </source>
</reference>
<gene>
    <name evidence="3" type="ORF">DY000_02045354</name>
    <name evidence="2" type="ORF">F2Q70_00019961</name>
</gene>
<proteinExistence type="predicted"/>
<keyword evidence="4" id="KW-1185">Reference proteome</keyword>
<evidence type="ECO:0000313" key="2">
    <source>
        <dbReference type="EMBL" id="KAF2548936.1"/>
    </source>
</evidence>
<feature type="region of interest" description="Disordered" evidence="1">
    <location>
        <begin position="152"/>
        <end position="173"/>
    </location>
</feature>
<reference evidence="2" key="1">
    <citation type="submission" date="2019-12" db="EMBL/GenBank/DDBJ databases">
        <title>Genome sequencing and annotation of Brassica cretica.</title>
        <authorList>
            <person name="Studholme D.J."/>
            <person name="Sarris P.F."/>
        </authorList>
    </citation>
    <scope>NUCLEOTIDE SEQUENCE</scope>
    <source>
        <strain evidence="2">PFS-102/07</strain>
        <tissue evidence="2">Leaf</tissue>
    </source>
</reference>
<dbReference type="EMBL" id="QGKV02000297">
    <property type="protein sequence ID" value="KAF3607037.1"/>
    <property type="molecule type" value="Genomic_DNA"/>
</dbReference>
<dbReference type="EMBL" id="QGKY02001925">
    <property type="protein sequence ID" value="KAF2548936.1"/>
    <property type="molecule type" value="Genomic_DNA"/>
</dbReference>